<keyword evidence="4 6" id="KW-1133">Transmembrane helix</keyword>
<dbReference type="Pfam" id="PF01810">
    <property type="entry name" value="LysE"/>
    <property type="match status" value="1"/>
</dbReference>
<dbReference type="InterPro" id="IPR001123">
    <property type="entry name" value="LeuE-type"/>
</dbReference>
<name>A0A1G8S9Y6_9GAMM</name>
<keyword evidence="5 6" id="KW-0472">Membrane</keyword>
<dbReference type="OrthoDB" id="9804822at2"/>
<keyword evidence="8" id="KW-1185">Reference proteome</keyword>
<feature type="transmembrane region" description="Helical" evidence="6">
    <location>
        <begin position="144"/>
        <end position="165"/>
    </location>
</feature>
<evidence type="ECO:0000256" key="3">
    <source>
        <dbReference type="ARBA" id="ARBA00022692"/>
    </source>
</evidence>
<feature type="transmembrane region" description="Helical" evidence="6">
    <location>
        <begin position="185"/>
        <end position="202"/>
    </location>
</feature>
<accession>A0A1G8S9Y6</accession>
<dbReference type="PIRSF" id="PIRSF006324">
    <property type="entry name" value="LeuE"/>
    <property type="match status" value="1"/>
</dbReference>
<reference evidence="8" key="1">
    <citation type="submission" date="2016-10" db="EMBL/GenBank/DDBJ databases">
        <authorList>
            <person name="Varghese N."/>
            <person name="Submissions S."/>
        </authorList>
    </citation>
    <scope>NUCLEOTIDE SEQUENCE [LARGE SCALE GENOMIC DNA]</scope>
    <source>
        <strain evidence="8">DSM 23317</strain>
    </source>
</reference>
<evidence type="ECO:0000256" key="4">
    <source>
        <dbReference type="ARBA" id="ARBA00022989"/>
    </source>
</evidence>
<dbReference type="AlphaFoldDB" id="A0A1G8S9Y6"/>
<feature type="transmembrane region" description="Helical" evidence="6">
    <location>
        <begin position="48"/>
        <end position="68"/>
    </location>
</feature>
<evidence type="ECO:0000256" key="6">
    <source>
        <dbReference type="SAM" id="Phobius"/>
    </source>
</evidence>
<feature type="transmembrane region" description="Helical" evidence="6">
    <location>
        <begin position="6"/>
        <end position="36"/>
    </location>
</feature>
<dbReference type="EMBL" id="FNEM01000006">
    <property type="protein sequence ID" value="SDJ26029.1"/>
    <property type="molecule type" value="Genomic_DNA"/>
</dbReference>
<protein>
    <submittedName>
        <fullName evidence="7">Threonine/homoserine/homoserine lactone efflux protein</fullName>
    </submittedName>
</protein>
<evidence type="ECO:0000256" key="1">
    <source>
        <dbReference type="ARBA" id="ARBA00004651"/>
    </source>
</evidence>
<evidence type="ECO:0000313" key="7">
    <source>
        <dbReference type="EMBL" id="SDJ26029.1"/>
    </source>
</evidence>
<gene>
    <name evidence="7" type="ORF">SAMN04488540_106114</name>
</gene>
<dbReference type="GO" id="GO:0042970">
    <property type="term" value="F:homoserine transmembrane transporter activity"/>
    <property type="evidence" value="ECO:0007669"/>
    <property type="project" value="TreeGrafter"/>
</dbReference>
<evidence type="ECO:0000313" key="8">
    <source>
        <dbReference type="Proteomes" id="UP000199527"/>
    </source>
</evidence>
<keyword evidence="2" id="KW-1003">Cell membrane</keyword>
<dbReference type="PANTHER" id="PTHR30086:SF5">
    <property type="entry name" value="HOMOGENTISATE EXPORT PROTEIN"/>
    <property type="match status" value="1"/>
</dbReference>
<dbReference type="GO" id="GO:0005886">
    <property type="term" value="C:plasma membrane"/>
    <property type="evidence" value="ECO:0007669"/>
    <property type="project" value="UniProtKB-SubCell"/>
</dbReference>
<dbReference type="PANTHER" id="PTHR30086">
    <property type="entry name" value="ARGININE EXPORTER PROTEIN ARGO"/>
    <property type="match status" value="1"/>
</dbReference>
<proteinExistence type="predicted"/>
<dbReference type="Proteomes" id="UP000199527">
    <property type="component" value="Unassembled WGS sequence"/>
</dbReference>
<keyword evidence="3 6" id="KW-0812">Transmembrane</keyword>
<dbReference type="RefSeq" id="WP_090365021.1">
    <property type="nucleotide sequence ID" value="NZ_FNEM01000006.1"/>
</dbReference>
<comment type="subcellular location">
    <subcellularLocation>
        <location evidence="1">Cell membrane</location>
        <topology evidence="1">Multi-pass membrane protein</topology>
    </subcellularLocation>
</comment>
<organism evidence="7 8">
    <name type="scientific">Ferrimonas sediminum</name>
    <dbReference type="NCBI Taxonomy" id="718193"/>
    <lineage>
        <taxon>Bacteria</taxon>
        <taxon>Pseudomonadati</taxon>
        <taxon>Pseudomonadota</taxon>
        <taxon>Gammaproteobacteria</taxon>
        <taxon>Alteromonadales</taxon>
        <taxon>Ferrimonadaceae</taxon>
        <taxon>Ferrimonas</taxon>
    </lineage>
</organism>
<feature type="transmembrane region" description="Helical" evidence="6">
    <location>
        <begin position="74"/>
        <end position="92"/>
    </location>
</feature>
<evidence type="ECO:0000256" key="5">
    <source>
        <dbReference type="ARBA" id="ARBA00023136"/>
    </source>
</evidence>
<sequence>MPDWSTLLIFLPTFFAVSITPGLCMLLALSLGMTIGLKRTLPMMAGELVGVAIVAISALLGVSALLLAQPSLLLLLQGVGGGYLIYLGLSAWRRSGQLDAGDCVTEVSPRQLFVRGLTTALANPKGWAFMVSLLPPFIDHQRPLLPQLGLLLAIILCCELVCMALYATGGSRLRRLLRQDNVRRLHRLSGSVMLVLGVWLWLS</sequence>
<evidence type="ECO:0000256" key="2">
    <source>
        <dbReference type="ARBA" id="ARBA00022475"/>
    </source>
</evidence>